<keyword evidence="1" id="KW-0175">Coiled coil</keyword>
<dbReference type="KEGG" id="vg:19485214"/>
<evidence type="ECO:0000313" key="2">
    <source>
        <dbReference type="EMBL" id="AHY83264.1"/>
    </source>
</evidence>
<dbReference type="Proteomes" id="UP000024439">
    <property type="component" value="Segment"/>
</dbReference>
<evidence type="ECO:0000313" key="3">
    <source>
        <dbReference type="Proteomes" id="UP000024439"/>
    </source>
</evidence>
<proteinExistence type="predicted"/>
<protein>
    <submittedName>
        <fullName evidence="2">Uncharacterized protein</fullName>
    </submittedName>
</protein>
<feature type="coiled-coil region" evidence="1">
    <location>
        <begin position="7"/>
        <end position="44"/>
    </location>
</feature>
<evidence type="ECO:0000256" key="1">
    <source>
        <dbReference type="SAM" id="Coils"/>
    </source>
</evidence>
<sequence length="105" mass="12443">MTDKPEINNEVEKLISSIEEKNRLEAERKANKLLSKNKRELNRLYKHAQIAAENNNFAQYEYAIKKSRDILKQPYNDELISILWKTTRSQIEDMIDAYTRKIQAS</sequence>
<dbReference type="GeneID" id="19485214"/>
<name>A0A023ZUL6_9CAUD</name>
<dbReference type="Pfam" id="PF10849">
    <property type="entry name" value="DUF2654"/>
    <property type="match status" value="1"/>
</dbReference>
<dbReference type="EMBL" id="KJ668714">
    <property type="protein sequence ID" value="AHY83264.1"/>
    <property type="molecule type" value="Genomic_DNA"/>
</dbReference>
<keyword evidence="3" id="KW-1185">Reference proteome</keyword>
<reference evidence="2 3" key="1">
    <citation type="submission" date="2014-10" db="EMBL/GenBank/DDBJ databases">
        <title>Complete genome sequence of e11/2, a T-even type bacteriophage specific for E. coli O157:H7.</title>
        <authorList>
            <person name="Coffey B."/>
            <person name="Ross P."/>
            <person name="O'Flynn G."/>
            <person name="O'Sullivan O."/>
            <person name="Casey A."/>
            <person name="Callanan M."/>
            <person name="Coffey A."/>
            <person name="McAuliffe O."/>
        </authorList>
    </citation>
    <scope>NUCLEOTIDE SEQUENCE [LARGE SCALE GENOMIC DNA]</scope>
</reference>
<dbReference type="InterPro" id="IPR022558">
    <property type="entry name" value="DUF2654"/>
</dbReference>
<dbReference type="RefSeq" id="YP_009030671.1">
    <property type="nucleotide sequence ID" value="NC_024125.2"/>
</dbReference>
<gene>
    <name evidence="2" type="ORF">e112_066</name>
</gene>
<organism evidence="2 3">
    <name type="scientific">Escherichia phage vB_EcoM_112</name>
    <dbReference type="NCBI Taxonomy" id="1495285"/>
    <lineage>
        <taxon>Viruses</taxon>
        <taxon>Duplodnaviria</taxon>
        <taxon>Heunggongvirae</taxon>
        <taxon>Uroviricota</taxon>
        <taxon>Caudoviricetes</taxon>
        <taxon>Pantevenvirales</taxon>
        <taxon>Straboviridae</taxon>
        <taxon>Tevenvirinae</taxon>
        <taxon>Tequatrovirus</taxon>
        <taxon>Tequatrovirus e112</taxon>
    </lineage>
</organism>
<accession>A0A023ZUL6</accession>